<proteinExistence type="predicted"/>
<reference evidence="3" key="2">
    <citation type="submission" date="2013-04" db="EMBL/GenBank/DDBJ databases">
        <title>Bisphenol A degrading Sphingobium sp. strain BiD32.</title>
        <authorList>
            <person name="Nielsen J.L."/>
            <person name="Zhou N.A."/>
            <person name="Kjeldal H."/>
        </authorList>
    </citation>
    <scope>NUCLEOTIDE SEQUENCE [LARGE SCALE GENOMIC DNA]</scope>
    <source>
        <strain evidence="3">BiD32</strain>
    </source>
</reference>
<dbReference type="Proteomes" id="UP000013201">
    <property type="component" value="Unassembled WGS sequence"/>
</dbReference>
<keyword evidence="3" id="KW-1185">Reference proteome</keyword>
<sequence>MPDIVRTIAEHSARPRYTFMVLDLIARVARPNGQAGPLVRDGEALVPIREWLAAAIAPSGARYHHRRVTADKVRAALYAKGELPDDREEAERLVDAQIGERIRETGMTAISRAVSELVRAGLIKRHYQGCWVDHENRGAQRHAVYTVTDTVRAALHPSIATSENQRKPYVRGAHGQPRTAAAR</sequence>
<protein>
    <submittedName>
        <fullName evidence="2">Uncharacterized protein</fullName>
    </submittedName>
</protein>
<dbReference type="EMBL" id="CAVK010000060">
    <property type="protein sequence ID" value="CCW16934.1"/>
    <property type="molecule type" value="Genomic_DNA"/>
</dbReference>
<evidence type="ECO:0000256" key="1">
    <source>
        <dbReference type="SAM" id="MobiDB-lite"/>
    </source>
</evidence>
<organism evidence="2 3">
    <name type="scientific">Sphingobium indicum BiD32</name>
    <dbReference type="NCBI Taxonomy" id="1301087"/>
    <lineage>
        <taxon>Bacteria</taxon>
        <taxon>Pseudomonadati</taxon>
        <taxon>Pseudomonadota</taxon>
        <taxon>Alphaproteobacteria</taxon>
        <taxon>Sphingomonadales</taxon>
        <taxon>Sphingomonadaceae</taxon>
        <taxon>Sphingobium</taxon>
    </lineage>
</organism>
<comment type="caution">
    <text evidence="2">The sequence shown here is derived from an EMBL/GenBank/DDBJ whole genome shotgun (WGS) entry which is preliminary data.</text>
</comment>
<feature type="region of interest" description="Disordered" evidence="1">
    <location>
        <begin position="159"/>
        <end position="183"/>
    </location>
</feature>
<name>N1MJJ5_9SPHN</name>
<accession>N1MJJ5</accession>
<dbReference type="AlphaFoldDB" id="N1MJJ5"/>
<reference evidence="2 3" key="1">
    <citation type="submission" date="2013-03" db="EMBL/GenBank/DDBJ databases">
        <authorList>
            <person name="Le V."/>
        </authorList>
    </citation>
    <scope>NUCLEOTIDE SEQUENCE [LARGE SCALE GENOMIC DNA]</scope>
    <source>
        <strain evidence="2 3">BiD32</strain>
    </source>
</reference>
<gene>
    <name evidence="2" type="ORF">EBBID32_12730</name>
</gene>
<evidence type="ECO:0000313" key="2">
    <source>
        <dbReference type="EMBL" id="CCW16934.1"/>
    </source>
</evidence>
<evidence type="ECO:0000313" key="3">
    <source>
        <dbReference type="Proteomes" id="UP000013201"/>
    </source>
</evidence>